<dbReference type="GO" id="GO:0006508">
    <property type="term" value="P:proteolysis"/>
    <property type="evidence" value="ECO:0007669"/>
    <property type="project" value="UniProtKB-KW"/>
</dbReference>
<sequence>MIDSNLRSAISEHALSVYPAECCGLVVAGQYIPCRNIAQPATEAFSIAPEDYANAEELGDIQAIVHSHPGDHARPSEADLTVCEAAGVPLWVIVSLGAQADGSVAIEDWCEFGPTGYEAPLIGCEFSHGTNDCYGLIRRYYRAAYGVVLRDFDRSGHWWNDGHSSLYVDGYEAAGFTALRLDTEPQPGDVLLMKIRSRNNVPNHAAVYLGADMILHHPWNAPSRRDSLPRYRDHVTHILRYKEELSQTQFDVSASTAH</sequence>
<name>A0A6S7BD71_9BURK</name>
<evidence type="ECO:0000313" key="10">
    <source>
        <dbReference type="Proteomes" id="UP000494115"/>
    </source>
</evidence>
<dbReference type="Pfam" id="PF00877">
    <property type="entry name" value="NLPC_P60"/>
    <property type="match status" value="1"/>
</dbReference>
<evidence type="ECO:0000256" key="2">
    <source>
        <dbReference type="ARBA" id="ARBA00022670"/>
    </source>
</evidence>
<dbReference type="Pfam" id="PF14464">
    <property type="entry name" value="Prok-JAB"/>
    <property type="match status" value="1"/>
</dbReference>
<evidence type="ECO:0000256" key="1">
    <source>
        <dbReference type="ARBA" id="ARBA00007074"/>
    </source>
</evidence>
<dbReference type="InterPro" id="IPR028090">
    <property type="entry name" value="JAB_dom_prok"/>
</dbReference>
<evidence type="ECO:0000256" key="3">
    <source>
        <dbReference type="ARBA" id="ARBA00022723"/>
    </source>
</evidence>
<keyword evidence="10" id="KW-1185">Reference proteome</keyword>
<evidence type="ECO:0000259" key="8">
    <source>
        <dbReference type="PROSITE" id="PS51935"/>
    </source>
</evidence>
<organism evidence="9 10">
    <name type="scientific">Pararobbsia alpina</name>
    <dbReference type="NCBI Taxonomy" id="621374"/>
    <lineage>
        <taxon>Bacteria</taxon>
        <taxon>Pseudomonadati</taxon>
        <taxon>Pseudomonadota</taxon>
        <taxon>Betaproteobacteria</taxon>
        <taxon>Burkholderiales</taxon>
        <taxon>Burkholderiaceae</taxon>
        <taxon>Pararobbsia</taxon>
    </lineage>
</organism>
<keyword evidence="4" id="KW-0378">Hydrolase</keyword>
<dbReference type="InterPro" id="IPR000064">
    <property type="entry name" value="NLP_P60_dom"/>
</dbReference>
<comment type="similarity">
    <text evidence="1">Belongs to the peptidase C40 family.</text>
</comment>
<dbReference type="SUPFAM" id="SSF102712">
    <property type="entry name" value="JAB1/MPN domain"/>
    <property type="match status" value="1"/>
</dbReference>
<dbReference type="EMBL" id="CADIKM010000021">
    <property type="protein sequence ID" value="CAB3795465.1"/>
    <property type="molecule type" value="Genomic_DNA"/>
</dbReference>
<evidence type="ECO:0000313" key="9">
    <source>
        <dbReference type="EMBL" id="CAB3795465.1"/>
    </source>
</evidence>
<dbReference type="Gene3D" id="3.90.1720.10">
    <property type="entry name" value="endopeptidase domain like (from Nostoc punctiforme)"/>
    <property type="match status" value="1"/>
</dbReference>
<keyword evidence="3" id="KW-0479">Metal-binding</keyword>
<keyword evidence="6" id="KW-0862">Zinc</keyword>
<gene>
    <name evidence="9" type="ORF">LMG28138_03885</name>
</gene>
<evidence type="ECO:0000256" key="6">
    <source>
        <dbReference type="ARBA" id="ARBA00022833"/>
    </source>
</evidence>
<evidence type="ECO:0000256" key="5">
    <source>
        <dbReference type="ARBA" id="ARBA00022807"/>
    </source>
</evidence>
<dbReference type="PANTHER" id="PTHR34858:SF1">
    <property type="entry name" value="CYSO-CYSTEINE PEPTIDASE"/>
    <property type="match status" value="1"/>
</dbReference>
<evidence type="ECO:0000256" key="4">
    <source>
        <dbReference type="ARBA" id="ARBA00022801"/>
    </source>
</evidence>
<feature type="domain" description="NlpC/P60" evidence="8">
    <location>
        <begin position="103"/>
        <end position="243"/>
    </location>
</feature>
<dbReference type="PANTHER" id="PTHR34858">
    <property type="entry name" value="CYSO-CYSTEINE PEPTIDASE"/>
    <property type="match status" value="1"/>
</dbReference>
<proteinExistence type="inferred from homology"/>
<accession>A0A6S7BD71</accession>
<dbReference type="AlphaFoldDB" id="A0A6S7BD71"/>
<dbReference type="Proteomes" id="UP000494115">
    <property type="component" value="Unassembled WGS sequence"/>
</dbReference>
<keyword evidence="7" id="KW-0482">Metalloprotease</keyword>
<dbReference type="InterPro" id="IPR051929">
    <property type="entry name" value="VirAsm_ModProt"/>
</dbReference>
<keyword evidence="2" id="KW-0645">Protease</keyword>
<dbReference type="GO" id="GO:0008234">
    <property type="term" value="F:cysteine-type peptidase activity"/>
    <property type="evidence" value="ECO:0007669"/>
    <property type="project" value="UniProtKB-KW"/>
</dbReference>
<reference evidence="9 10" key="1">
    <citation type="submission" date="2020-04" db="EMBL/GenBank/DDBJ databases">
        <authorList>
            <person name="De Canck E."/>
        </authorList>
    </citation>
    <scope>NUCLEOTIDE SEQUENCE [LARGE SCALE GENOMIC DNA]</scope>
    <source>
        <strain evidence="9 10">LMG 28138</strain>
    </source>
</reference>
<dbReference type="GO" id="GO:0008235">
    <property type="term" value="F:metalloexopeptidase activity"/>
    <property type="evidence" value="ECO:0007669"/>
    <property type="project" value="TreeGrafter"/>
</dbReference>
<dbReference type="CDD" id="cd08073">
    <property type="entry name" value="MPN_NLPC_P60"/>
    <property type="match status" value="1"/>
</dbReference>
<dbReference type="InterPro" id="IPR038765">
    <property type="entry name" value="Papain-like_cys_pep_sf"/>
</dbReference>
<dbReference type="GO" id="GO:0008270">
    <property type="term" value="F:zinc ion binding"/>
    <property type="evidence" value="ECO:0007669"/>
    <property type="project" value="TreeGrafter"/>
</dbReference>
<evidence type="ECO:0000256" key="7">
    <source>
        <dbReference type="ARBA" id="ARBA00023049"/>
    </source>
</evidence>
<dbReference type="SUPFAM" id="SSF54001">
    <property type="entry name" value="Cysteine proteinases"/>
    <property type="match status" value="1"/>
</dbReference>
<protein>
    <recommendedName>
        <fullName evidence="8">NlpC/P60 domain-containing protein</fullName>
    </recommendedName>
</protein>
<dbReference type="PROSITE" id="PS51935">
    <property type="entry name" value="NLPC_P60"/>
    <property type="match status" value="1"/>
</dbReference>
<keyword evidence="5" id="KW-0788">Thiol protease</keyword>
<dbReference type="Gene3D" id="3.40.140.10">
    <property type="entry name" value="Cytidine Deaminase, domain 2"/>
    <property type="match status" value="1"/>
</dbReference>